<protein>
    <submittedName>
        <fullName evidence="2">DUF3572 domain-containing protein</fullName>
    </submittedName>
</protein>
<dbReference type="EMBL" id="JBDIZK010000001">
    <property type="protein sequence ID" value="MEN3745596.1"/>
    <property type="molecule type" value="Genomic_DNA"/>
</dbReference>
<comment type="caution">
    <text evidence="2">The sequence shown here is derived from an EMBL/GenBank/DDBJ whole genome shotgun (WGS) entry which is preliminary data.</text>
</comment>
<proteinExistence type="predicted"/>
<gene>
    <name evidence="2" type="ORF">TPR58_00345</name>
</gene>
<name>A0ABV0B4J0_9SPHN</name>
<feature type="region of interest" description="Disordered" evidence="1">
    <location>
        <begin position="1"/>
        <end position="21"/>
    </location>
</feature>
<reference evidence="2 3" key="1">
    <citation type="submission" date="2024-05" db="EMBL/GenBank/DDBJ databases">
        <title>Sphingomonas sp. HF-S3 16S ribosomal RNA gene Genome sequencing and assembly.</title>
        <authorList>
            <person name="Lee H."/>
        </authorList>
    </citation>
    <scope>NUCLEOTIDE SEQUENCE [LARGE SCALE GENOMIC DNA]</scope>
    <source>
        <strain evidence="2 3">HF-S3</strain>
    </source>
</reference>
<dbReference type="InterPro" id="IPR021955">
    <property type="entry name" value="DUF3572"/>
</dbReference>
<organism evidence="2 3">
    <name type="scientific">Sphingomonas rustica</name>
    <dbReference type="NCBI Taxonomy" id="3103142"/>
    <lineage>
        <taxon>Bacteria</taxon>
        <taxon>Pseudomonadati</taxon>
        <taxon>Pseudomonadota</taxon>
        <taxon>Alphaproteobacteria</taxon>
        <taxon>Sphingomonadales</taxon>
        <taxon>Sphingomonadaceae</taxon>
        <taxon>Sphingomonas</taxon>
    </lineage>
</organism>
<dbReference type="RefSeq" id="WP_346244609.1">
    <property type="nucleotide sequence ID" value="NZ_JBDIZK010000001.1"/>
</dbReference>
<accession>A0ABV0B4J0</accession>
<feature type="compositionally biased region" description="Basic and acidic residues" evidence="1">
    <location>
        <begin position="1"/>
        <end position="15"/>
    </location>
</feature>
<dbReference type="Proteomes" id="UP001427805">
    <property type="component" value="Unassembled WGS sequence"/>
</dbReference>
<sequence>MAARETNADSSDRTRSASKSGAVEVALSALVWTLGDSARANRLLDLTGLDPAELRERAGEPALLAATIGFLEAHEPDLVACADSLGIAPSDLVAARAALEK</sequence>
<evidence type="ECO:0000256" key="1">
    <source>
        <dbReference type="SAM" id="MobiDB-lite"/>
    </source>
</evidence>
<keyword evidence="3" id="KW-1185">Reference proteome</keyword>
<evidence type="ECO:0000313" key="2">
    <source>
        <dbReference type="EMBL" id="MEN3745596.1"/>
    </source>
</evidence>
<dbReference type="Pfam" id="PF12096">
    <property type="entry name" value="DUF3572"/>
    <property type="match status" value="1"/>
</dbReference>
<evidence type="ECO:0000313" key="3">
    <source>
        <dbReference type="Proteomes" id="UP001427805"/>
    </source>
</evidence>